<reference evidence="2 3" key="1">
    <citation type="submission" date="2015-07" db="EMBL/GenBank/DDBJ databases">
        <title>The genome of Dufourea novaeangliae.</title>
        <authorList>
            <person name="Pan H."/>
            <person name="Kapheim K."/>
        </authorList>
    </citation>
    <scope>NUCLEOTIDE SEQUENCE [LARGE SCALE GENOMIC DNA]</scope>
    <source>
        <strain evidence="2">0120121106</strain>
        <tissue evidence="2">Whole body</tissue>
    </source>
</reference>
<dbReference type="Proteomes" id="UP000076502">
    <property type="component" value="Unassembled WGS sequence"/>
</dbReference>
<protein>
    <submittedName>
        <fullName evidence="2">Uncharacterized protein</fullName>
    </submittedName>
</protein>
<evidence type="ECO:0000256" key="1">
    <source>
        <dbReference type="SAM" id="MobiDB-lite"/>
    </source>
</evidence>
<proteinExistence type="predicted"/>
<keyword evidence="3" id="KW-1185">Reference proteome</keyword>
<sequence>MTLDERARHHTPPVSTVLEEKEDSLSRTREPSRARYENEERACNVRDGSSRGFEMCHAD</sequence>
<dbReference type="EMBL" id="KQ435050">
    <property type="protein sequence ID" value="KZC14240.1"/>
    <property type="molecule type" value="Genomic_DNA"/>
</dbReference>
<evidence type="ECO:0000313" key="3">
    <source>
        <dbReference type="Proteomes" id="UP000076502"/>
    </source>
</evidence>
<organism evidence="2 3">
    <name type="scientific">Dufourea novaeangliae</name>
    <name type="common">Sweat bee</name>
    <dbReference type="NCBI Taxonomy" id="178035"/>
    <lineage>
        <taxon>Eukaryota</taxon>
        <taxon>Metazoa</taxon>
        <taxon>Ecdysozoa</taxon>
        <taxon>Arthropoda</taxon>
        <taxon>Hexapoda</taxon>
        <taxon>Insecta</taxon>
        <taxon>Pterygota</taxon>
        <taxon>Neoptera</taxon>
        <taxon>Endopterygota</taxon>
        <taxon>Hymenoptera</taxon>
        <taxon>Apocrita</taxon>
        <taxon>Aculeata</taxon>
        <taxon>Apoidea</taxon>
        <taxon>Anthophila</taxon>
        <taxon>Halictidae</taxon>
        <taxon>Rophitinae</taxon>
        <taxon>Dufourea</taxon>
    </lineage>
</organism>
<accession>A0A154PT06</accession>
<feature type="region of interest" description="Disordered" evidence="1">
    <location>
        <begin position="1"/>
        <end position="41"/>
    </location>
</feature>
<feature type="compositionally biased region" description="Basic and acidic residues" evidence="1">
    <location>
        <begin position="23"/>
        <end position="41"/>
    </location>
</feature>
<name>A0A154PT06_DUFNO</name>
<dbReference type="AlphaFoldDB" id="A0A154PT06"/>
<gene>
    <name evidence="2" type="ORF">WN55_06709</name>
</gene>
<evidence type="ECO:0000313" key="2">
    <source>
        <dbReference type="EMBL" id="KZC14240.1"/>
    </source>
</evidence>